<comment type="caution">
    <text evidence="6">The sequence shown here is derived from an EMBL/GenBank/DDBJ whole genome shotgun (WGS) entry which is preliminary data.</text>
</comment>
<evidence type="ECO:0000313" key="6">
    <source>
        <dbReference type="EMBL" id="CAH1779468.1"/>
    </source>
</evidence>
<organism evidence="6 7">
    <name type="scientific">Owenia fusiformis</name>
    <name type="common">Polychaete worm</name>
    <dbReference type="NCBI Taxonomy" id="6347"/>
    <lineage>
        <taxon>Eukaryota</taxon>
        <taxon>Metazoa</taxon>
        <taxon>Spiralia</taxon>
        <taxon>Lophotrochozoa</taxon>
        <taxon>Annelida</taxon>
        <taxon>Polychaeta</taxon>
        <taxon>Sedentaria</taxon>
        <taxon>Canalipalpata</taxon>
        <taxon>Sabellida</taxon>
        <taxon>Oweniida</taxon>
        <taxon>Oweniidae</taxon>
        <taxon>Owenia</taxon>
    </lineage>
</organism>
<keyword evidence="4" id="KW-0472">Membrane</keyword>
<comment type="subcellular location">
    <subcellularLocation>
        <location evidence="1">Membrane</location>
        <topology evidence="1">Single-pass membrane protein</topology>
    </subcellularLocation>
</comment>
<accession>A0A8J1TYC8</accession>
<evidence type="ECO:0000256" key="2">
    <source>
        <dbReference type="ARBA" id="ARBA00022692"/>
    </source>
</evidence>
<dbReference type="SMART" id="SM01352">
    <property type="entry name" value="APCDDC"/>
    <property type="match status" value="2"/>
</dbReference>
<gene>
    <name evidence="6" type="ORF">OFUS_LOCUS6274</name>
</gene>
<protein>
    <submittedName>
        <fullName evidence="6">Uncharacterized protein</fullName>
    </submittedName>
</protein>
<sequence length="515" mass="59292">MGQTTTMLYIIGILGIVQQIVCHRVHRLLPKGMNSLDSDMCTKTIEHIYHGHIAAPIPPHIIGVWTSERCETRPGPEYILRKYHFPNTTHFEAHQYYYEDPDCTNPIYGITARGLYSMVQGSWIVPGGTETDYFLTKVSLIPYTNEMARELGARVNESCKDYAPASWQPYESYEILQYKEIGSENGGDPDDFQVIDRDCTNKFQFTMHELQLMRVENQRHHHTVMRELYLGDIHTDRLQRAIYRPTSYQSALVDGGTLKCKVCNSIENSDDFYPPHLTRQYRYKSIDLTGEWFSLNCETRPNGMFLVRRLMFSNHTSTWQGYYYYYIDPLCREPYFTILAKGTYTRGSVSKVVHEATNFNFKVLTVHITPEDIKASNTLNNNNGEECGTRRWETGIQQDVTPTKGCRVFGISIPFTEYEIAKVEKRKDSKTLLYLGQRPSNGASPTTPELRPTSFQAPVVKCGHSHHRHNKNTKIKLYNVPAQTFFYDSNNCIKALISTRLLIALTISVFLLGHH</sequence>
<evidence type="ECO:0000256" key="3">
    <source>
        <dbReference type="ARBA" id="ARBA00022729"/>
    </source>
</evidence>
<dbReference type="OrthoDB" id="5985602at2759"/>
<dbReference type="InterPro" id="IPR042425">
    <property type="entry name" value="APCDD1"/>
</dbReference>
<keyword evidence="2" id="KW-0812">Transmembrane</keyword>
<reference evidence="6" key="1">
    <citation type="submission" date="2022-03" db="EMBL/GenBank/DDBJ databases">
        <authorList>
            <person name="Martin C."/>
        </authorList>
    </citation>
    <scope>NUCLEOTIDE SEQUENCE</scope>
</reference>
<dbReference type="AlphaFoldDB" id="A0A8J1TYC8"/>
<dbReference type="PANTHER" id="PTHR31021">
    <property type="entry name" value="ADENOMATOSIS POLYPOSIS COLI DOWN-REGULATED 1"/>
    <property type="match status" value="1"/>
</dbReference>
<dbReference type="EMBL" id="CAIIXF020000003">
    <property type="protein sequence ID" value="CAH1779468.1"/>
    <property type="molecule type" value="Genomic_DNA"/>
</dbReference>
<dbReference type="Pfam" id="PF14921">
    <property type="entry name" value="APCDDC"/>
    <property type="match status" value="2"/>
</dbReference>
<name>A0A8J1TYC8_OWEFU</name>
<proteinExistence type="predicted"/>
<dbReference type="InterPro" id="IPR029405">
    <property type="entry name" value="APCDD1_dom"/>
</dbReference>
<evidence type="ECO:0000256" key="5">
    <source>
        <dbReference type="ARBA" id="ARBA00023180"/>
    </source>
</evidence>
<keyword evidence="3" id="KW-0732">Signal</keyword>
<dbReference type="GO" id="GO:0030178">
    <property type="term" value="P:negative regulation of Wnt signaling pathway"/>
    <property type="evidence" value="ECO:0007669"/>
    <property type="project" value="InterPro"/>
</dbReference>
<evidence type="ECO:0000256" key="4">
    <source>
        <dbReference type="ARBA" id="ARBA00023136"/>
    </source>
</evidence>
<dbReference type="GO" id="GO:0005886">
    <property type="term" value="C:plasma membrane"/>
    <property type="evidence" value="ECO:0007669"/>
    <property type="project" value="InterPro"/>
</dbReference>
<keyword evidence="5" id="KW-0325">Glycoprotein</keyword>
<dbReference type="GO" id="GO:0017147">
    <property type="term" value="F:Wnt-protein binding"/>
    <property type="evidence" value="ECO:0007669"/>
    <property type="project" value="InterPro"/>
</dbReference>
<evidence type="ECO:0000313" key="7">
    <source>
        <dbReference type="Proteomes" id="UP000749559"/>
    </source>
</evidence>
<evidence type="ECO:0000256" key="1">
    <source>
        <dbReference type="ARBA" id="ARBA00004167"/>
    </source>
</evidence>
<dbReference type="PANTHER" id="PTHR31021:SF1">
    <property type="entry name" value="CHROMOSOME UNDETERMINED SCAFFOLD_56, WHOLE GENOME SHOTGUN SEQUENCE"/>
    <property type="match status" value="1"/>
</dbReference>
<keyword evidence="7" id="KW-1185">Reference proteome</keyword>
<dbReference type="Proteomes" id="UP000749559">
    <property type="component" value="Unassembled WGS sequence"/>
</dbReference>